<dbReference type="InterPro" id="IPR012337">
    <property type="entry name" value="RNaseH-like_sf"/>
</dbReference>
<dbReference type="EMBL" id="QXGB01000243">
    <property type="protein sequence ID" value="KAE9222926.1"/>
    <property type="molecule type" value="Genomic_DNA"/>
</dbReference>
<evidence type="ECO:0000313" key="6">
    <source>
        <dbReference type="Proteomes" id="UP000433483"/>
    </source>
</evidence>
<dbReference type="Proteomes" id="UP000433483">
    <property type="component" value="Unassembled WGS sequence"/>
</dbReference>
<dbReference type="GO" id="GO:0003676">
    <property type="term" value="F:nucleic acid binding"/>
    <property type="evidence" value="ECO:0007669"/>
    <property type="project" value="InterPro"/>
</dbReference>
<gene>
    <name evidence="5" type="ORF">PF004_g5506</name>
    <name evidence="4" type="ORF">PF005_g6509</name>
    <name evidence="3" type="ORF">PF011_g5525</name>
</gene>
<dbReference type="EMBL" id="QXFW01000217">
    <property type="protein sequence ID" value="KAE9020203.1"/>
    <property type="molecule type" value="Genomic_DNA"/>
</dbReference>
<comment type="caution">
    <text evidence="4">The sequence shown here is derived from an EMBL/GenBank/DDBJ whole genome shotgun (WGS) entry which is preliminary data.</text>
</comment>
<dbReference type="AlphaFoldDB" id="A0A6A3YQP8"/>
<dbReference type="OrthoDB" id="91493at2759"/>
<dbReference type="PANTHER" id="PTHR42648:SF28">
    <property type="entry name" value="TRANSPOSON-ENCODED PROTEIN WITH RIBONUCLEASE H-LIKE AND RETROVIRUS ZINC FINGER-LIKE DOMAINS"/>
    <property type="match status" value="1"/>
</dbReference>
<dbReference type="InterPro" id="IPR001584">
    <property type="entry name" value="Integrase_cat-core"/>
</dbReference>
<keyword evidence="6" id="KW-1185">Reference proteome</keyword>
<evidence type="ECO:0000313" key="8">
    <source>
        <dbReference type="Proteomes" id="UP000476176"/>
    </source>
</evidence>
<dbReference type="Proteomes" id="UP000460718">
    <property type="component" value="Unassembled WGS sequence"/>
</dbReference>
<feature type="domain" description="Integrase catalytic" evidence="2">
    <location>
        <begin position="138"/>
        <end position="250"/>
    </location>
</feature>
<dbReference type="PROSITE" id="PS50994">
    <property type="entry name" value="INTEGRASE"/>
    <property type="match status" value="1"/>
</dbReference>
<reference evidence="4 6" key="1">
    <citation type="submission" date="2018-08" db="EMBL/GenBank/DDBJ databases">
        <title>Genomic investigation of the strawberry pathogen Phytophthora fragariae indicates pathogenicity is determined by transcriptional variation in three key races.</title>
        <authorList>
            <person name="Adams T.M."/>
            <person name="Armitage A.D."/>
            <person name="Sobczyk M.K."/>
            <person name="Bates H.J."/>
            <person name="Dunwell J.M."/>
            <person name="Nellist C.F."/>
            <person name="Harrison R.J."/>
        </authorList>
    </citation>
    <scope>NUCLEOTIDE SEQUENCE [LARGE SCALE GENOMIC DNA]</scope>
    <source>
        <strain evidence="5 8">BC-23</strain>
        <strain evidence="4 6">NOV-27</strain>
        <strain evidence="3 7">SCRP245</strain>
    </source>
</reference>
<proteinExistence type="predicted"/>
<feature type="region of interest" description="Disordered" evidence="1">
    <location>
        <begin position="1"/>
        <end position="62"/>
    </location>
</feature>
<evidence type="ECO:0000313" key="5">
    <source>
        <dbReference type="EMBL" id="KAE9244856.1"/>
    </source>
</evidence>
<feature type="compositionally biased region" description="Basic and acidic residues" evidence="1">
    <location>
        <begin position="48"/>
        <end position="62"/>
    </location>
</feature>
<name>A0A6A3YQP8_9STRA</name>
<feature type="compositionally biased region" description="Basic and acidic residues" evidence="1">
    <location>
        <begin position="1"/>
        <end position="10"/>
    </location>
</feature>
<dbReference type="EMBL" id="QXGC01000207">
    <property type="protein sequence ID" value="KAE9244856.1"/>
    <property type="molecule type" value="Genomic_DNA"/>
</dbReference>
<evidence type="ECO:0000313" key="7">
    <source>
        <dbReference type="Proteomes" id="UP000460718"/>
    </source>
</evidence>
<protein>
    <recommendedName>
        <fullName evidence="2">Integrase catalytic domain-containing protein</fullName>
    </recommendedName>
</protein>
<evidence type="ECO:0000256" key="1">
    <source>
        <dbReference type="SAM" id="MobiDB-lite"/>
    </source>
</evidence>
<dbReference type="Gene3D" id="3.30.420.10">
    <property type="entry name" value="Ribonuclease H-like superfamily/Ribonuclease H"/>
    <property type="match status" value="1"/>
</dbReference>
<dbReference type="InterPro" id="IPR039537">
    <property type="entry name" value="Retrotran_Ty1/copia-like"/>
</dbReference>
<dbReference type="SUPFAM" id="SSF53098">
    <property type="entry name" value="Ribonuclease H-like"/>
    <property type="match status" value="1"/>
</dbReference>
<dbReference type="GO" id="GO:0015074">
    <property type="term" value="P:DNA integration"/>
    <property type="evidence" value="ECO:0007669"/>
    <property type="project" value="InterPro"/>
</dbReference>
<evidence type="ECO:0000313" key="4">
    <source>
        <dbReference type="EMBL" id="KAE9222926.1"/>
    </source>
</evidence>
<dbReference type="PANTHER" id="PTHR42648">
    <property type="entry name" value="TRANSPOSASE, PUTATIVE-RELATED"/>
    <property type="match status" value="1"/>
</dbReference>
<sequence>MSPKHTDKTLKQPSPAGDISGTSVHDQDVSPDPYELFEGAHSISSASDAHERNSRTSDASSERLVRQNVLMVDVMGEVTTDARVHVVNAAIKEAGSTLGDAVMETTLQALHKRLGHIAYDTVERMAPSKNNQSKKDTGKHAPIDKIGGVIGSDIKGLMTPRDRRGNRYFINFIDYPTNYVRVFLAKNKMEAAKQFEHFLAYFEKWFNCRDHVLRTDGGKGYANVDLFCKAAGERRQVSKAGNQATNGKAE</sequence>
<evidence type="ECO:0000313" key="3">
    <source>
        <dbReference type="EMBL" id="KAE9020203.1"/>
    </source>
</evidence>
<organism evidence="4 6">
    <name type="scientific">Phytophthora fragariae</name>
    <dbReference type="NCBI Taxonomy" id="53985"/>
    <lineage>
        <taxon>Eukaryota</taxon>
        <taxon>Sar</taxon>
        <taxon>Stramenopiles</taxon>
        <taxon>Oomycota</taxon>
        <taxon>Peronosporomycetes</taxon>
        <taxon>Peronosporales</taxon>
        <taxon>Peronosporaceae</taxon>
        <taxon>Phytophthora</taxon>
    </lineage>
</organism>
<dbReference type="InterPro" id="IPR036397">
    <property type="entry name" value="RNaseH_sf"/>
</dbReference>
<dbReference type="Proteomes" id="UP000476176">
    <property type="component" value="Unassembled WGS sequence"/>
</dbReference>
<evidence type="ECO:0000259" key="2">
    <source>
        <dbReference type="PROSITE" id="PS50994"/>
    </source>
</evidence>
<accession>A0A6A3YQP8</accession>